<dbReference type="KEGG" id="nvi:100679326"/>
<dbReference type="EnsemblMetazoa" id="XM_003425023">
    <property type="protein sequence ID" value="XP_003425071"/>
    <property type="gene ID" value="LOC100679326"/>
</dbReference>
<dbReference type="AlphaFoldDB" id="A0A7M7LNH5"/>
<evidence type="ECO:0000256" key="1">
    <source>
        <dbReference type="SAM" id="SignalP"/>
    </source>
</evidence>
<feature type="signal peptide" evidence="1">
    <location>
        <begin position="1"/>
        <end position="30"/>
    </location>
</feature>
<accession>A0A7M7LNH5</accession>
<sequence length="429" mass="49468">MSRRNFVASLVCFTCVLLFFYLEQLRGAKAVEFTKTWSTDFKNKPEIIKFNDEYLAVVVHKNLINLTSIDGVQKYACKFSIPPNRTVGLLSHPMVLGNGKLVVHVWAMDSNWIPGSKDLIGIWDLFIIFDPHDCSSTMTIEKDTDSMRYELQQVIPYHDKFDLFYREHTNRRVPSGRTSLGPRRFNDKGKRIAMIGYLLGPEHAMVDMKIGSLKPNDASEGYFLANLSGDQKTMLLRYLDSNFREPREIKVLPRLSAFSFDESDVKDSLCYSQFEKVPNNQDSAQREKRWVLKCDFFDRKYPDQQTTVKLSDQPESHFDKSRFSVSILPDDSRVVLLEFKVSHLNESYNYEYYLQRVYNNGTTADERLLVATYTNDRAGQMRLVSLGEAEVCVIFMNNLETSYNVMLSILASLSDDVTNVKGKCIKMFS</sequence>
<evidence type="ECO:0000313" key="3">
    <source>
        <dbReference type="Proteomes" id="UP000002358"/>
    </source>
</evidence>
<dbReference type="Proteomes" id="UP000002358">
    <property type="component" value="Chromosome 1"/>
</dbReference>
<dbReference type="InParanoid" id="A0A7M7LNH5"/>
<protein>
    <submittedName>
        <fullName evidence="2">Uncharacterized protein</fullName>
    </submittedName>
</protein>
<reference evidence="2" key="1">
    <citation type="submission" date="2021-01" db="UniProtKB">
        <authorList>
            <consortium name="EnsemblMetazoa"/>
        </authorList>
    </citation>
    <scope>IDENTIFICATION</scope>
</reference>
<keyword evidence="1" id="KW-0732">Signal</keyword>
<keyword evidence="3" id="KW-1185">Reference proteome</keyword>
<name>A0A7M7LNH5_NASVI</name>
<organism evidence="2 3">
    <name type="scientific">Nasonia vitripennis</name>
    <name type="common">Parasitic wasp</name>
    <dbReference type="NCBI Taxonomy" id="7425"/>
    <lineage>
        <taxon>Eukaryota</taxon>
        <taxon>Metazoa</taxon>
        <taxon>Ecdysozoa</taxon>
        <taxon>Arthropoda</taxon>
        <taxon>Hexapoda</taxon>
        <taxon>Insecta</taxon>
        <taxon>Pterygota</taxon>
        <taxon>Neoptera</taxon>
        <taxon>Endopterygota</taxon>
        <taxon>Hymenoptera</taxon>
        <taxon>Apocrita</taxon>
        <taxon>Proctotrupomorpha</taxon>
        <taxon>Chalcidoidea</taxon>
        <taxon>Pteromalidae</taxon>
        <taxon>Pteromalinae</taxon>
        <taxon>Nasonia</taxon>
    </lineage>
</organism>
<gene>
    <name evidence="2" type="primary">100679326</name>
</gene>
<feature type="chain" id="PRO_5029618613" evidence="1">
    <location>
        <begin position="31"/>
        <end position="429"/>
    </location>
</feature>
<proteinExistence type="predicted"/>
<evidence type="ECO:0000313" key="2">
    <source>
        <dbReference type="EnsemblMetazoa" id="XP_003425071"/>
    </source>
</evidence>